<accession>A0A410P785</accession>
<keyword evidence="7 9" id="KW-0862">Zinc</keyword>
<organism evidence="11 12">
    <name type="scientific">Velamenicoccus archaeovorus</name>
    <dbReference type="NCBI Taxonomy" id="1930593"/>
    <lineage>
        <taxon>Bacteria</taxon>
        <taxon>Pseudomonadati</taxon>
        <taxon>Candidatus Omnitrophota</taxon>
        <taxon>Candidatus Velamenicoccus</taxon>
    </lineage>
</organism>
<dbReference type="PANTHER" id="PTHR21445">
    <property type="entry name" value="ENDONUCLEASE IV ENDODEOXYRIBONUCLEASE IV"/>
    <property type="match status" value="1"/>
</dbReference>
<dbReference type="SMART" id="SM00518">
    <property type="entry name" value="AP2Ec"/>
    <property type="match status" value="1"/>
</dbReference>
<feature type="binding site" evidence="9">
    <location>
        <position position="180"/>
    </location>
    <ligand>
        <name>Zn(2+)</name>
        <dbReference type="ChEBI" id="CHEBI:29105"/>
        <label>3</label>
    </ligand>
</feature>
<dbReference type="PROSITE" id="PS51432">
    <property type="entry name" value="AP_NUCLEASE_F2_4"/>
    <property type="match status" value="1"/>
</dbReference>
<evidence type="ECO:0000256" key="3">
    <source>
        <dbReference type="ARBA" id="ARBA00022723"/>
    </source>
</evidence>
<comment type="cofactor">
    <cofactor evidence="9">
        <name>Zn(2+)</name>
        <dbReference type="ChEBI" id="CHEBI:29105"/>
    </cofactor>
    <text evidence="9">Binds 3 Zn(2+) ions.</text>
</comment>
<dbReference type="GO" id="GO:0008081">
    <property type="term" value="F:phosphoric diester hydrolase activity"/>
    <property type="evidence" value="ECO:0007669"/>
    <property type="project" value="TreeGrafter"/>
</dbReference>
<gene>
    <name evidence="9" type="primary">nfo</name>
    <name evidence="11" type="ORF">BU251_07610</name>
</gene>
<reference evidence="11 12" key="1">
    <citation type="submission" date="2017-01" db="EMBL/GenBank/DDBJ databases">
        <title>First insights into the biology of 'candidatus Vampirococcus archaeovorus'.</title>
        <authorList>
            <person name="Kizina J."/>
            <person name="Jordan S."/>
            <person name="Stueber K."/>
            <person name="Reinhardt R."/>
            <person name="Harder J."/>
        </authorList>
    </citation>
    <scope>NUCLEOTIDE SEQUENCE [LARGE SCALE GENOMIC DNA]</scope>
    <source>
        <strain evidence="11 12">LiM</strain>
    </source>
</reference>
<keyword evidence="4 9" id="KW-0255">Endonuclease</keyword>
<feature type="binding site" evidence="9">
    <location>
        <position position="259"/>
    </location>
    <ligand>
        <name>Zn(2+)</name>
        <dbReference type="ChEBI" id="CHEBI:29105"/>
        <label>2</label>
    </ligand>
</feature>
<evidence type="ECO:0000256" key="6">
    <source>
        <dbReference type="ARBA" id="ARBA00022801"/>
    </source>
</evidence>
<keyword evidence="12" id="KW-1185">Reference proteome</keyword>
<keyword evidence="2 9" id="KW-0540">Nuclease</keyword>
<dbReference type="AlphaFoldDB" id="A0A410P785"/>
<dbReference type="RefSeq" id="WP_164908919.1">
    <property type="nucleotide sequence ID" value="NZ_CP019384.1"/>
</dbReference>
<dbReference type="PROSITE" id="PS00729">
    <property type="entry name" value="AP_NUCLEASE_F2_1"/>
    <property type="match status" value="1"/>
</dbReference>
<keyword evidence="5 9" id="KW-0227">DNA damage</keyword>
<dbReference type="GO" id="GO:0006284">
    <property type="term" value="P:base-excision repair"/>
    <property type="evidence" value="ECO:0007669"/>
    <property type="project" value="TreeGrafter"/>
</dbReference>
<sequence length="280" mass="31370">MFLGVHVSISRKIYESVDRAAGLGCSAMQIFSRNPRQWRQLEIGEEDAREFRRRRKEHGIGVVAVHAPYLINLATSYGPLYKKSIAAYIEDMHEAALLGAEYLVTHMGSYKNSTLPRGLKAFIAAVNEILKETKDLSVKLLLENTAGSGSWLGATFDHHRRIFGHVKDSHRLGVCLDTAHAFEAGFDIRKPRVVDMLLAHIEERTRKGAIRVVHFNDSMTAHASHHDRHQHIGKGLIGAAALKYIVNHPVLREAAFILETPKETPRADAMNMKRLKAMVA</sequence>
<dbReference type="KEGG" id="vai:BU251_07610"/>
<name>A0A410P785_VELA1</name>
<feature type="binding site" evidence="9">
    <location>
        <position position="177"/>
    </location>
    <ligand>
        <name>Zn(2+)</name>
        <dbReference type="ChEBI" id="CHEBI:29105"/>
        <label>2</label>
    </ligand>
</feature>
<keyword evidence="3 9" id="KW-0479">Metal-binding</keyword>
<feature type="binding site" evidence="9">
    <location>
        <position position="227"/>
    </location>
    <ligand>
        <name>Zn(2+)</name>
        <dbReference type="ChEBI" id="CHEBI:29105"/>
        <label>3</label>
    </ligand>
</feature>
<protein>
    <recommendedName>
        <fullName evidence="9">Probable endonuclease 4</fullName>
        <ecNumber evidence="9">3.1.21.2</ecNumber>
    </recommendedName>
    <alternativeName>
        <fullName evidence="9">Endodeoxyribonuclease IV</fullName>
    </alternativeName>
    <alternativeName>
        <fullName evidence="9">Endonuclease IV</fullName>
    </alternativeName>
</protein>
<dbReference type="NCBIfam" id="TIGR00587">
    <property type="entry name" value="nfo"/>
    <property type="match status" value="1"/>
</dbReference>
<comment type="function">
    <text evidence="9">Endonuclease IV plays a role in DNA repair. It cleaves phosphodiester bonds at apurinic or apyrimidinic (AP) sites, generating a 3'-hydroxyl group and a 5'-terminal sugar phosphate.</text>
</comment>
<feature type="binding site" evidence="9">
    <location>
        <position position="143"/>
    </location>
    <ligand>
        <name>Zn(2+)</name>
        <dbReference type="ChEBI" id="CHEBI:29105"/>
        <label>2</label>
    </ligand>
</feature>
<dbReference type="GO" id="GO:0003906">
    <property type="term" value="F:DNA-(apurinic or apyrimidinic site) endonuclease activity"/>
    <property type="evidence" value="ECO:0007669"/>
    <property type="project" value="TreeGrafter"/>
</dbReference>
<evidence type="ECO:0000313" key="11">
    <source>
        <dbReference type="EMBL" id="QAT18065.1"/>
    </source>
</evidence>
<dbReference type="Proteomes" id="UP000287243">
    <property type="component" value="Chromosome"/>
</dbReference>
<dbReference type="InterPro" id="IPR001719">
    <property type="entry name" value="AP_endonuc_2"/>
</dbReference>
<proteinExistence type="inferred from homology"/>
<dbReference type="Gene3D" id="3.20.20.150">
    <property type="entry name" value="Divalent-metal-dependent TIM barrel enzymes"/>
    <property type="match status" value="1"/>
</dbReference>
<dbReference type="FunFam" id="3.20.20.150:FF:000001">
    <property type="entry name" value="Probable endonuclease 4"/>
    <property type="match status" value="1"/>
</dbReference>
<dbReference type="SUPFAM" id="SSF51658">
    <property type="entry name" value="Xylose isomerase-like"/>
    <property type="match status" value="1"/>
</dbReference>
<dbReference type="EC" id="3.1.21.2" evidence="9"/>
<dbReference type="GO" id="GO:0008833">
    <property type="term" value="F:deoxyribonuclease IV (phage-T4-induced) activity"/>
    <property type="evidence" value="ECO:0007669"/>
    <property type="project" value="UniProtKB-UniRule"/>
</dbReference>
<evidence type="ECO:0000256" key="5">
    <source>
        <dbReference type="ARBA" id="ARBA00022763"/>
    </source>
</evidence>
<feature type="binding site" evidence="9">
    <location>
        <position position="229"/>
    </location>
    <ligand>
        <name>Zn(2+)</name>
        <dbReference type="ChEBI" id="CHEBI:29105"/>
        <label>3</label>
    </ligand>
</feature>
<feature type="domain" description="Xylose isomerase-like TIM barrel" evidence="10">
    <location>
        <begin position="17"/>
        <end position="268"/>
    </location>
</feature>
<feature type="binding site" evidence="9">
    <location>
        <position position="143"/>
    </location>
    <ligand>
        <name>Zn(2+)</name>
        <dbReference type="ChEBI" id="CHEBI:29105"/>
        <label>1</label>
    </ligand>
</feature>
<dbReference type="InterPro" id="IPR013022">
    <property type="entry name" value="Xyl_isomerase-like_TIM-brl"/>
</dbReference>
<dbReference type="Pfam" id="PF01261">
    <property type="entry name" value="AP_endonuc_2"/>
    <property type="match status" value="1"/>
</dbReference>
<evidence type="ECO:0000256" key="7">
    <source>
        <dbReference type="ARBA" id="ARBA00022833"/>
    </source>
</evidence>
<comment type="catalytic activity">
    <reaction evidence="9">
        <text>Endonucleolytic cleavage to 5'-phosphooligonucleotide end-products.</text>
        <dbReference type="EC" id="3.1.21.2"/>
    </reaction>
</comment>
<keyword evidence="6 9" id="KW-0378">Hydrolase</keyword>
<feature type="binding site" evidence="9">
    <location>
        <position position="106"/>
    </location>
    <ligand>
        <name>Zn(2+)</name>
        <dbReference type="ChEBI" id="CHEBI:29105"/>
        <label>1</label>
    </ligand>
</feature>
<evidence type="ECO:0000259" key="10">
    <source>
        <dbReference type="Pfam" id="PF01261"/>
    </source>
</evidence>
<evidence type="ECO:0000256" key="4">
    <source>
        <dbReference type="ARBA" id="ARBA00022759"/>
    </source>
</evidence>
<evidence type="ECO:0000256" key="8">
    <source>
        <dbReference type="ARBA" id="ARBA00023204"/>
    </source>
</evidence>
<comment type="similarity">
    <text evidence="1 9">Belongs to the AP endonuclease 2 family.</text>
</comment>
<evidence type="ECO:0000256" key="2">
    <source>
        <dbReference type="ARBA" id="ARBA00022722"/>
    </source>
</evidence>
<evidence type="ECO:0000313" key="12">
    <source>
        <dbReference type="Proteomes" id="UP000287243"/>
    </source>
</evidence>
<dbReference type="InterPro" id="IPR036237">
    <property type="entry name" value="Xyl_isomerase-like_sf"/>
</dbReference>
<dbReference type="EMBL" id="CP019384">
    <property type="protein sequence ID" value="QAT18065.1"/>
    <property type="molecule type" value="Genomic_DNA"/>
</dbReference>
<feature type="binding site" evidence="9">
    <location>
        <position position="66"/>
    </location>
    <ligand>
        <name>Zn(2+)</name>
        <dbReference type="ChEBI" id="CHEBI:29105"/>
        <label>1</label>
    </ligand>
</feature>
<feature type="binding site" evidence="9">
    <location>
        <position position="214"/>
    </location>
    <ligand>
        <name>Zn(2+)</name>
        <dbReference type="ChEBI" id="CHEBI:29105"/>
        <label>2</label>
    </ligand>
</feature>
<evidence type="ECO:0000256" key="9">
    <source>
        <dbReference type="HAMAP-Rule" id="MF_00152"/>
    </source>
</evidence>
<dbReference type="GO" id="GO:0003677">
    <property type="term" value="F:DNA binding"/>
    <property type="evidence" value="ECO:0007669"/>
    <property type="project" value="InterPro"/>
</dbReference>
<dbReference type="CDD" id="cd00019">
    <property type="entry name" value="AP2Ec"/>
    <property type="match status" value="1"/>
</dbReference>
<keyword evidence="8 9" id="KW-0234">DNA repair</keyword>
<dbReference type="InterPro" id="IPR018246">
    <property type="entry name" value="AP_endonuc_F2_Zn_BS"/>
</dbReference>
<dbReference type="PROSITE" id="PS00731">
    <property type="entry name" value="AP_NUCLEASE_F2_3"/>
    <property type="match status" value="1"/>
</dbReference>
<evidence type="ECO:0000256" key="1">
    <source>
        <dbReference type="ARBA" id="ARBA00005340"/>
    </source>
</evidence>
<dbReference type="GO" id="GO:0008270">
    <property type="term" value="F:zinc ion binding"/>
    <property type="evidence" value="ECO:0007669"/>
    <property type="project" value="UniProtKB-UniRule"/>
</dbReference>
<dbReference type="PANTHER" id="PTHR21445:SF0">
    <property type="entry name" value="APURINIC-APYRIMIDINIC ENDONUCLEASE"/>
    <property type="match status" value="1"/>
</dbReference>
<dbReference type="HAMAP" id="MF_00152">
    <property type="entry name" value="Nfo"/>
    <property type="match status" value="1"/>
</dbReference>